<sequence>MQAGFSSFKKIVTDLYSKYLAILTKNTFDSEHYVKMIGNRIKIMILHSEQDEIIGLHHKDNLIKANNHIRFHKIEGTHNSPVLDEVCVKINEMLQ</sequence>
<proteinExistence type="predicted"/>
<organism evidence="1">
    <name type="scientific">Homavirus sp</name>
    <dbReference type="NCBI Taxonomy" id="2487769"/>
    <lineage>
        <taxon>Viruses</taxon>
        <taxon>Varidnaviria</taxon>
        <taxon>Bamfordvirae</taxon>
        <taxon>Nucleocytoviricota</taxon>
        <taxon>Megaviricetes</taxon>
        <taxon>Imitervirales</taxon>
        <taxon>Mimiviridae</taxon>
        <taxon>Klosneuvirinae</taxon>
    </lineage>
</organism>
<reference evidence="1" key="1">
    <citation type="submission" date="2018-10" db="EMBL/GenBank/DDBJ databases">
        <title>Hidden diversity of soil giant viruses.</title>
        <authorList>
            <person name="Schulz F."/>
            <person name="Alteio L."/>
            <person name="Goudeau D."/>
            <person name="Ryan E.M."/>
            <person name="Malmstrom R.R."/>
            <person name="Blanchard J."/>
            <person name="Woyke T."/>
        </authorList>
    </citation>
    <scope>NUCLEOTIDE SEQUENCE</scope>
    <source>
        <strain evidence="1">HOV1</strain>
    </source>
</reference>
<dbReference type="EMBL" id="MK072335">
    <property type="protein sequence ID" value="AYV82040.1"/>
    <property type="molecule type" value="Genomic_DNA"/>
</dbReference>
<evidence type="ECO:0008006" key="2">
    <source>
        <dbReference type="Google" id="ProtNLM"/>
    </source>
</evidence>
<protein>
    <recommendedName>
        <fullName evidence="2">Alpha/beta hydrolase</fullName>
    </recommendedName>
</protein>
<accession>A0A3G5A486</accession>
<name>A0A3G5A486_9VIRU</name>
<evidence type="ECO:0000313" key="1">
    <source>
        <dbReference type="EMBL" id="AYV82040.1"/>
    </source>
</evidence>
<gene>
    <name evidence="1" type="ORF">Homavirus4_3</name>
</gene>